<evidence type="ECO:0000313" key="1">
    <source>
        <dbReference type="EMBL" id="TYP74391.1"/>
    </source>
</evidence>
<dbReference type="EMBL" id="VNHU01000004">
    <property type="protein sequence ID" value="TYP74391.1"/>
    <property type="molecule type" value="Genomic_DNA"/>
</dbReference>
<evidence type="ECO:0000313" key="2">
    <source>
        <dbReference type="Proteomes" id="UP000324376"/>
    </source>
</evidence>
<protein>
    <submittedName>
        <fullName evidence="1">Uncharacterized protein</fullName>
    </submittedName>
</protein>
<accession>A0A5S5C4N9</accession>
<reference evidence="1 2" key="1">
    <citation type="submission" date="2019-07" db="EMBL/GenBank/DDBJ databases">
        <title>Genomic Encyclopedia of Archaeal and Bacterial Type Strains, Phase II (KMG-II): from individual species to whole genera.</title>
        <authorList>
            <person name="Goeker M."/>
        </authorList>
    </citation>
    <scope>NUCLEOTIDE SEQUENCE [LARGE SCALE GENOMIC DNA]</scope>
    <source>
        <strain evidence="1 2">DSM 17527</strain>
    </source>
</reference>
<dbReference type="Proteomes" id="UP000324376">
    <property type="component" value="Unassembled WGS sequence"/>
</dbReference>
<gene>
    <name evidence="1" type="ORF">BD809_104211</name>
</gene>
<sequence length="44" mass="5361">MKEFFLFVTNNILESAYKLLMMFDYGRIMLKERRLDNNNQPNVC</sequence>
<name>A0A5S5C4N9_9FLAO</name>
<comment type="caution">
    <text evidence="1">The sequence shown here is derived from an EMBL/GenBank/DDBJ whole genome shotgun (WGS) entry which is preliminary data.</text>
</comment>
<proteinExistence type="predicted"/>
<organism evidence="1 2">
    <name type="scientific">Aquimarina intermedia</name>
    <dbReference type="NCBI Taxonomy" id="350814"/>
    <lineage>
        <taxon>Bacteria</taxon>
        <taxon>Pseudomonadati</taxon>
        <taxon>Bacteroidota</taxon>
        <taxon>Flavobacteriia</taxon>
        <taxon>Flavobacteriales</taxon>
        <taxon>Flavobacteriaceae</taxon>
        <taxon>Aquimarina</taxon>
    </lineage>
</organism>
<dbReference type="AlphaFoldDB" id="A0A5S5C4N9"/>
<keyword evidence="2" id="KW-1185">Reference proteome</keyword>